<dbReference type="GO" id="GO:0016301">
    <property type="term" value="F:kinase activity"/>
    <property type="evidence" value="ECO:0007669"/>
    <property type="project" value="UniProtKB-KW"/>
</dbReference>
<keyword evidence="3" id="KW-1185">Reference proteome</keyword>
<protein>
    <submittedName>
        <fullName evidence="2">Sugar kinase</fullName>
    </submittedName>
</protein>
<dbReference type="InterPro" id="IPR011991">
    <property type="entry name" value="ArsR-like_HTH"/>
</dbReference>
<dbReference type="InterPro" id="IPR036388">
    <property type="entry name" value="WH-like_DNA-bd_sf"/>
</dbReference>
<dbReference type="InterPro" id="IPR036390">
    <property type="entry name" value="WH_DNA-bd_sf"/>
</dbReference>
<dbReference type="PROSITE" id="PS01125">
    <property type="entry name" value="ROK"/>
    <property type="match status" value="1"/>
</dbReference>
<reference evidence="2" key="1">
    <citation type="journal article" date="2014" name="Int. J. Syst. Evol. Microbiol.">
        <title>Complete genome sequence of Corynebacterium casei LMG S-19264T (=DSM 44701T), isolated from a smear-ripened cheese.</title>
        <authorList>
            <consortium name="US DOE Joint Genome Institute (JGI-PGF)"/>
            <person name="Walter F."/>
            <person name="Albersmeier A."/>
            <person name="Kalinowski J."/>
            <person name="Ruckert C."/>
        </authorList>
    </citation>
    <scope>NUCLEOTIDE SEQUENCE</scope>
    <source>
        <strain evidence="2">CGMCC 1.14988</strain>
    </source>
</reference>
<dbReference type="Pfam" id="PF13412">
    <property type="entry name" value="HTH_24"/>
    <property type="match status" value="1"/>
</dbReference>
<dbReference type="EMBL" id="BMHA01000001">
    <property type="protein sequence ID" value="GGI03463.1"/>
    <property type="molecule type" value="Genomic_DNA"/>
</dbReference>
<dbReference type="Gene3D" id="3.30.420.40">
    <property type="match status" value="2"/>
</dbReference>
<gene>
    <name evidence="2" type="ORF">GCM10011354_04160</name>
</gene>
<proteinExistence type="inferred from homology"/>
<comment type="caution">
    <text evidence="2">The sequence shown here is derived from an EMBL/GenBank/DDBJ whole genome shotgun (WGS) entry which is preliminary data.</text>
</comment>
<evidence type="ECO:0000313" key="3">
    <source>
        <dbReference type="Proteomes" id="UP000650511"/>
    </source>
</evidence>
<name>A0A8J3A7J9_9ACTN</name>
<dbReference type="SUPFAM" id="SSF46785">
    <property type="entry name" value="Winged helix' DNA-binding domain"/>
    <property type="match status" value="1"/>
</dbReference>
<dbReference type="AlphaFoldDB" id="A0A8J3A7J9"/>
<dbReference type="Pfam" id="PF00480">
    <property type="entry name" value="ROK"/>
    <property type="match status" value="1"/>
</dbReference>
<accession>A0A8J3A7J9</accession>
<organism evidence="2 3">
    <name type="scientific">Egicoccus halophilus</name>
    <dbReference type="NCBI Taxonomy" id="1670830"/>
    <lineage>
        <taxon>Bacteria</taxon>
        <taxon>Bacillati</taxon>
        <taxon>Actinomycetota</taxon>
        <taxon>Nitriliruptoria</taxon>
        <taxon>Egicoccales</taxon>
        <taxon>Egicoccaceae</taxon>
        <taxon>Egicoccus</taxon>
    </lineage>
</organism>
<sequence>MSDATTTVRPPMPAPGSAGHLLQLLRDSDACTRPQLVELSGISRSAVSQRIEALLAAGLVVQDGAGASTGGRPAVRLRFHHENGLVLVADLGATHAQLAVTDLAGTVLAEQAENWAVADGPEPVLDAVRACFDALLTRIGRSRDEVRGIGIGLPGPVEHGSGRAVSPPIMPGWDGFPVPRHFADFDVPVLVDNDVNIMALGEYWTAWRAQVDDLLFIKVGTGIGCGVIASGRVHRGAQGAAGDIGHVRVPDADHALCRCGNTGCVEAVAGGQAIADRLRALGRDAHDARDVVALVKAGDREATRAVREAGRELGRVLAAAVNFFNPAVIVIGGDLANAHEQLLAGVREVVYRRSLPLATRHLRVVPAQEGERAGITGASAMVLAEVLAPSAVDRLVNGVT</sequence>
<reference evidence="2" key="2">
    <citation type="submission" date="2020-09" db="EMBL/GenBank/DDBJ databases">
        <authorList>
            <person name="Sun Q."/>
            <person name="Zhou Y."/>
        </authorList>
    </citation>
    <scope>NUCLEOTIDE SEQUENCE</scope>
    <source>
        <strain evidence="2">CGMCC 1.14988</strain>
    </source>
</reference>
<comment type="similarity">
    <text evidence="1">Belongs to the ROK (NagC/XylR) family.</text>
</comment>
<dbReference type="InterPro" id="IPR043129">
    <property type="entry name" value="ATPase_NBD"/>
</dbReference>
<dbReference type="InterPro" id="IPR049874">
    <property type="entry name" value="ROK_cs"/>
</dbReference>
<dbReference type="SUPFAM" id="SSF53067">
    <property type="entry name" value="Actin-like ATPase domain"/>
    <property type="match status" value="1"/>
</dbReference>
<dbReference type="Proteomes" id="UP000650511">
    <property type="component" value="Unassembled WGS sequence"/>
</dbReference>
<dbReference type="InterPro" id="IPR000600">
    <property type="entry name" value="ROK"/>
</dbReference>
<dbReference type="PANTHER" id="PTHR18964:SF173">
    <property type="entry name" value="GLUCOKINASE"/>
    <property type="match status" value="1"/>
</dbReference>
<evidence type="ECO:0000313" key="2">
    <source>
        <dbReference type="EMBL" id="GGI03463.1"/>
    </source>
</evidence>
<dbReference type="PANTHER" id="PTHR18964">
    <property type="entry name" value="ROK (REPRESSOR, ORF, KINASE) FAMILY"/>
    <property type="match status" value="1"/>
</dbReference>
<dbReference type="CDD" id="cd00090">
    <property type="entry name" value="HTH_ARSR"/>
    <property type="match status" value="1"/>
</dbReference>
<keyword evidence="2" id="KW-0808">Transferase</keyword>
<dbReference type="Gene3D" id="1.10.10.10">
    <property type="entry name" value="Winged helix-like DNA-binding domain superfamily/Winged helix DNA-binding domain"/>
    <property type="match status" value="1"/>
</dbReference>
<dbReference type="RefSeq" id="WP_205745403.1">
    <property type="nucleotide sequence ID" value="NZ_BMHA01000001.1"/>
</dbReference>
<keyword evidence="2" id="KW-0418">Kinase</keyword>
<evidence type="ECO:0000256" key="1">
    <source>
        <dbReference type="ARBA" id="ARBA00006479"/>
    </source>
</evidence>